<keyword evidence="2" id="KW-1185">Reference proteome</keyword>
<accession>U1MNM2</accession>
<name>U1MNM2_9MICO</name>
<comment type="caution">
    <text evidence="1">The sequence shown here is derived from an EMBL/GenBank/DDBJ whole genome shotgun (WGS) entry which is preliminary data.</text>
</comment>
<dbReference type="Proteomes" id="UP000016462">
    <property type="component" value="Unassembled WGS sequence"/>
</dbReference>
<gene>
    <name evidence="1" type="ORF">L332_03375</name>
</gene>
<organism evidence="1 2">
    <name type="scientific">Agrococcus pavilionensis RW1</name>
    <dbReference type="NCBI Taxonomy" id="1330458"/>
    <lineage>
        <taxon>Bacteria</taxon>
        <taxon>Bacillati</taxon>
        <taxon>Actinomycetota</taxon>
        <taxon>Actinomycetes</taxon>
        <taxon>Micrococcales</taxon>
        <taxon>Microbacteriaceae</taxon>
        <taxon>Agrococcus</taxon>
    </lineage>
</organism>
<proteinExistence type="predicted"/>
<evidence type="ECO:0000313" key="1">
    <source>
        <dbReference type="EMBL" id="ERG63496.1"/>
    </source>
</evidence>
<evidence type="ECO:0000313" key="2">
    <source>
        <dbReference type="Proteomes" id="UP000016462"/>
    </source>
</evidence>
<dbReference type="RefSeq" id="WP_021011241.1">
    <property type="nucleotide sequence ID" value="NZ_ASHR01000031.1"/>
</dbReference>
<dbReference type="EMBL" id="ASHR01000031">
    <property type="protein sequence ID" value="ERG63496.1"/>
    <property type="molecule type" value="Genomic_DNA"/>
</dbReference>
<protein>
    <submittedName>
        <fullName evidence="1">Uncharacterized protein</fullName>
    </submittedName>
</protein>
<dbReference type="AlphaFoldDB" id="U1MNM2"/>
<reference evidence="1 2" key="1">
    <citation type="journal article" date="2013" name="Genome Announc.">
        <title>First draft genome sequence from a member of the genus agrococcus, isolated from modern microbialites.</title>
        <authorList>
            <person name="White R.A.III."/>
            <person name="Grassa C.J."/>
            <person name="Suttle C.A."/>
        </authorList>
    </citation>
    <scope>NUCLEOTIDE SEQUENCE [LARGE SCALE GENOMIC DNA]</scope>
    <source>
        <strain evidence="1 2">RW1</strain>
    </source>
</reference>
<sequence>MGVRAVLGVEWESVAYSSLNPGDEVRLTSDAGEVILGTVEGSASIRTVVGPVSMAVWRERGFEAARRLPELLPGYYVDPSLMHGSSTLFAVYAHGDVRQSMSGGWRLSNRSAIPATHVRLVPESEVKALQKRIADAEHVLMDTAGPFGAYHEGRSPMLAALHGEMG</sequence>